<evidence type="ECO:0000259" key="4">
    <source>
        <dbReference type="Pfam" id="PF04841"/>
    </source>
</evidence>
<keyword evidence="5" id="KW-1185">Reference proteome</keyword>
<dbReference type="GO" id="GO:0006886">
    <property type="term" value="P:intracellular protein transport"/>
    <property type="evidence" value="ECO:0007669"/>
    <property type="project" value="InterPro"/>
</dbReference>
<evidence type="ECO:0000313" key="6">
    <source>
        <dbReference type="WBParaSite" id="scaffold4302_cov170.g7946"/>
    </source>
</evidence>
<dbReference type="Pfam" id="PF04841">
    <property type="entry name" value="Vps16_N"/>
    <property type="match status" value="2"/>
</dbReference>
<sequence length="713" mass="80537">MTGLPSIQNLCLYDNLNLPLFPKRSDEQILFACCPFAGPIAISIPSKSPNSSMIGIYMQNGAQIASINASNALHLFWTKCLKLIVINNVGRVLLYDALGKLLKTSTMGENFPWAKTEGQYTKMELDNDQCQLLLLHDSKIMQLIDVEVDDFQCLKQINLEFNGEIGQIFWCGKSSFAVEQKLESSNNLFIYSLEGTSGSDQTENMENTFNSTFSFSSDARFNTDIDGVRVFTRRSTSLLLPIQDASKSVLGLGSNEPGALLYGSAVKLEQKSHASYEFAASIGMRRCQRPYDADKFVRICRLLRVLNALRLMGIPLTFTQLEELSPASIVDRLVVLGHWPMAVKLCEFLEINSKEGVYKVIAHWCLAMMTTFKEQNRDSESANAHKIAELAQHVAEMASRQGLPALAEILLDLETNVSRQVTAMLKLKQLEKALQRAGQSQQPDLSESEIRDEAPDRLLALYEQSDDFIRQALLYLNKAEQSSADVFDSSKTTEFLFKAEKALKNMKETQTAQLIGENAQLIIDNVKREEKVSVCFGTSLSHLSVRDTFIWAVEHDELAIMDQLRKQHRLVDKQVFLWTIEGFARAGKWQQLEQYARSRKSPIGFLTHALPLSLLAKRGFIYRLIGRGTWNSIIELCTKYGDKNLATRFMDKLTGYEEQVRAYLIMNEIKKAATLAAEKIDLTMLQLIRRRVPPSSQQWTEVTKIIENLGRTK</sequence>
<proteinExistence type="inferred from homology"/>
<dbReference type="InterPro" id="IPR006925">
    <property type="entry name" value="Vps16_C"/>
</dbReference>
<dbReference type="Pfam" id="PF04840">
    <property type="entry name" value="Vps16_C"/>
    <property type="match status" value="1"/>
</dbReference>
<dbReference type="GO" id="GO:0042144">
    <property type="term" value="P:vacuole fusion, non-autophagic"/>
    <property type="evidence" value="ECO:0007669"/>
    <property type="project" value="TreeGrafter"/>
</dbReference>
<dbReference type="WBParaSite" id="scaffold4302_cov170.g7946">
    <property type="protein sequence ID" value="scaffold4302_cov170.g7946"/>
    <property type="gene ID" value="scaffold4302_cov170.g7946"/>
</dbReference>
<feature type="domain" description="Vps16 C-terminal" evidence="3">
    <location>
        <begin position="452"/>
        <end position="606"/>
    </location>
</feature>
<dbReference type="Proteomes" id="UP000887561">
    <property type="component" value="Unplaced"/>
</dbReference>
<dbReference type="GO" id="GO:0005765">
    <property type="term" value="C:lysosomal membrane"/>
    <property type="evidence" value="ECO:0007669"/>
    <property type="project" value="TreeGrafter"/>
</dbReference>
<dbReference type="GO" id="GO:0030897">
    <property type="term" value="C:HOPS complex"/>
    <property type="evidence" value="ECO:0007669"/>
    <property type="project" value="TreeGrafter"/>
</dbReference>
<dbReference type="GO" id="GO:0003779">
    <property type="term" value="F:actin binding"/>
    <property type="evidence" value="ECO:0007669"/>
    <property type="project" value="TreeGrafter"/>
</dbReference>
<feature type="domain" description="Vps16 N-terminal" evidence="4">
    <location>
        <begin position="118"/>
        <end position="278"/>
    </location>
</feature>
<dbReference type="AlphaFoldDB" id="A0A915MKK4"/>
<evidence type="ECO:0000256" key="2">
    <source>
        <dbReference type="ARBA" id="ARBA00017947"/>
    </source>
</evidence>
<dbReference type="InterPro" id="IPR006926">
    <property type="entry name" value="Vps16_N"/>
</dbReference>
<reference evidence="6" key="1">
    <citation type="submission" date="2022-11" db="UniProtKB">
        <authorList>
            <consortium name="WormBaseParasite"/>
        </authorList>
    </citation>
    <scope>IDENTIFICATION</scope>
</reference>
<evidence type="ECO:0000256" key="1">
    <source>
        <dbReference type="ARBA" id="ARBA00009250"/>
    </source>
</evidence>
<organism evidence="5 6">
    <name type="scientific">Meloidogyne javanica</name>
    <name type="common">Root-knot nematode worm</name>
    <dbReference type="NCBI Taxonomy" id="6303"/>
    <lineage>
        <taxon>Eukaryota</taxon>
        <taxon>Metazoa</taxon>
        <taxon>Ecdysozoa</taxon>
        <taxon>Nematoda</taxon>
        <taxon>Chromadorea</taxon>
        <taxon>Rhabditida</taxon>
        <taxon>Tylenchina</taxon>
        <taxon>Tylenchomorpha</taxon>
        <taxon>Tylenchoidea</taxon>
        <taxon>Meloidogynidae</taxon>
        <taxon>Meloidogyninae</taxon>
        <taxon>Meloidogyne</taxon>
        <taxon>Meloidogyne incognita group</taxon>
    </lineage>
</organism>
<accession>A0A915MKK4</accession>
<evidence type="ECO:0000313" key="5">
    <source>
        <dbReference type="Proteomes" id="UP000887561"/>
    </source>
</evidence>
<comment type="similarity">
    <text evidence="1">Belongs to the VPS16 family.</text>
</comment>
<dbReference type="GO" id="GO:0005768">
    <property type="term" value="C:endosome"/>
    <property type="evidence" value="ECO:0007669"/>
    <property type="project" value="TreeGrafter"/>
</dbReference>
<dbReference type="GO" id="GO:0016197">
    <property type="term" value="P:endosomal transport"/>
    <property type="evidence" value="ECO:0007669"/>
    <property type="project" value="TreeGrafter"/>
</dbReference>
<protein>
    <recommendedName>
        <fullName evidence="2">Vacuolar protein sorting-associated protein 16 homolog</fullName>
    </recommendedName>
</protein>
<name>A0A915MKK4_MELJA</name>
<dbReference type="PIRSF" id="PIRSF007949">
    <property type="entry name" value="VPS16"/>
    <property type="match status" value="1"/>
</dbReference>
<dbReference type="PANTHER" id="PTHR12811:SF0">
    <property type="entry name" value="VACUOLAR PROTEIN SORTING-ASSOCIATED PROTEIN 16 HOMOLOG"/>
    <property type="match status" value="1"/>
</dbReference>
<feature type="domain" description="Vps16 N-terminal" evidence="4">
    <location>
        <begin position="26"/>
        <end position="103"/>
    </location>
</feature>
<dbReference type="InterPro" id="IPR016534">
    <property type="entry name" value="VPS16"/>
</dbReference>
<dbReference type="PANTHER" id="PTHR12811">
    <property type="entry name" value="VACUOLAR PROTEIN SORTING VPS16"/>
    <property type="match status" value="1"/>
</dbReference>
<evidence type="ECO:0000259" key="3">
    <source>
        <dbReference type="Pfam" id="PF04840"/>
    </source>
</evidence>